<evidence type="ECO:0000256" key="7">
    <source>
        <dbReference type="ARBA" id="ARBA00022777"/>
    </source>
</evidence>
<feature type="coiled-coil region" evidence="11">
    <location>
        <begin position="209"/>
        <end position="236"/>
    </location>
</feature>
<dbReference type="RefSeq" id="WP_089205767.1">
    <property type="nucleotide sequence ID" value="NZ_FZOD01000003.1"/>
</dbReference>
<dbReference type="InterPro" id="IPR036890">
    <property type="entry name" value="HATPase_C_sf"/>
</dbReference>
<keyword evidence="5" id="KW-0808">Transferase</keyword>
<name>A0A239B8K5_9ACTN</name>
<dbReference type="InterPro" id="IPR003661">
    <property type="entry name" value="HisK_dim/P_dom"/>
</dbReference>
<dbReference type="Gene3D" id="1.10.287.130">
    <property type="match status" value="1"/>
</dbReference>
<protein>
    <recommendedName>
        <fullName evidence="3">histidine kinase</fullName>
        <ecNumber evidence="3">2.7.13.3</ecNumber>
    </recommendedName>
</protein>
<dbReference type="SUPFAM" id="SSF47384">
    <property type="entry name" value="Homodimeric domain of signal transducing histidine kinase"/>
    <property type="match status" value="1"/>
</dbReference>
<feature type="domain" description="HAMP" evidence="15">
    <location>
        <begin position="178"/>
        <end position="231"/>
    </location>
</feature>
<evidence type="ECO:0000256" key="12">
    <source>
        <dbReference type="SAM" id="MobiDB-lite"/>
    </source>
</evidence>
<evidence type="ECO:0000256" key="6">
    <source>
        <dbReference type="ARBA" id="ARBA00022692"/>
    </source>
</evidence>
<accession>A0A239B8K5</accession>
<keyword evidence="9" id="KW-0902">Two-component regulatory system</keyword>
<evidence type="ECO:0000256" key="1">
    <source>
        <dbReference type="ARBA" id="ARBA00000085"/>
    </source>
</evidence>
<evidence type="ECO:0000256" key="8">
    <source>
        <dbReference type="ARBA" id="ARBA00022989"/>
    </source>
</evidence>
<evidence type="ECO:0000259" key="15">
    <source>
        <dbReference type="PROSITE" id="PS50885"/>
    </source>
</evidence>
<keyword evidence="6 13" id="KW-0812">Transmembrane</keyword>
<dbReference type="PANTHER" id="PTHR45436:SF5">
    <property type="entry name" value="SENSOR HISTIDINE KINASE TRCS"/>
    <property type="match status" value="1"/>
</dbReference>
<evidence type="ECO:0000256" key="13">
    <source>
        <dbReference type="SAM" id="Phobius"/>
    </source>
</evidence>
<dbReference type="GO" id="GO:0005886">
    <property type="term" value="C:plasma membrane"/>
    <property type="evidence" value="ECO:0007669"/>
    <property type="project" value="UniProtKB-SubCell"/>
</dbReference>
<feature type="transmembrane region" description="Helical" evidence="13">
    <location>
        <begin position="155"/>
        <end position="174"/>
    </location>
</feature>
<dbReference type="InterPro" id="IPR003594">
    <property type="entry name" value="HATPase_dom"/>
</dbReference>
<dbReference type="InterPro" id="IPR005467">
    <property type="entry name" value="His_kinase_dom"/>
</dbReference>
<dbReference type="PRINTS" id="PR00344">
    <property type="entry name" value="BCTRLSENSOR"/>
</dbReference>
<dbReference type="Gene3D" id="3.30.565.10">
    <property type="entry name" value="Histidine kinase-like ATPase, C-terminal domain"/>
    <property type="match status" value="1"/>
</dbReference>
<feature type="transmembrane region" description="Helical" evidence="13">
    <location>
        <begin position="130"/>
        <end position="149"/>
    </location>
</feature>
<evidence type="ECO:0000256" key="11">
    <source>
        <dbReference type="SAM" id="Coils"/>
    </source>
</evidence>
<dbReference type="SUPFAM" id="SSF55874">
    <property type="entry name" value="ATPase domain of HSP90 chaperone/DNA topoisomerase II/histidine kinase"/>
    <property type="match status" value="1"/>
</dbReference>
<gene>
    <name evidence="16" type="ORF">SAMN05216276_100340</name>
</gene>
<comment type="subcellular location">
    <subcellularLocation>
        <location evidence="2">Cell membrane</location>
    </subcellularLocation>
</comment>
<keyword evidence="4" id="KW-0597">Phosphoprotein</keyword>
<evidence type="ECO:0000313" key="17">
    <source>
        <dbReference type="Proteomes" id="UP000198282"/>
    </source>
</evidence>
<dbReference type="SMART" id="SM00388">
    <property type="entry name" value="HisKA"/>
    <property type="match status" value="1"/>
</dbReference>
<keyword evidence="17" id="KW-1185">Reference proteome</keyword>
<dbReference type="InterPro" id="IPR004358">
    <property type="entry name" value="Sig_transdc_His_kin-like_C"/>
</dbReference>
<dbReference type="Pfam" id="PF00512">
    <property type="entry name" value="HisKA"/>
    <property type="match status" value="1"/>
</dbReference>
<keyword evidence="7 16" id="KW-0418">Kinase</keyword>
<dbReference type="CDD" id="cd00082">
    <property type="entry name" value="HisKA"/>
    <property type="match status" value="1"/>
</dbReference>
<dbReference type="InterPro" id="IPR050428">
    <property type="entry name" value="TCS_sensor_his_kinase"/>
</dbReference>
<sequence length="491" mass="53535">MNWYPTSFRARRTLATGVVAALVCIGVSLLFLLFAGGKEADRSQALATGTWNRVVPLVRQGPLPSVLHDGKGVAIQVLDAHNQVVSATRQLVGKPPMATFRSTSEDVRAARVLCPPAGLKGCMTVVSYKIYQLDGVWLLYLAVPVIPWYGDTTALLLAIGVSLLVVTMMTAWAFRDLTKVLLPVNAIRMELAEITATGLHRRVPVPGKYEEIKCLAETANDTLDRLEGAYQQLRRFTSDASHDLRSPITAMRAQLEEALMYPRDTDWPKMTEAVLTGVERLQAIVTDLLALARLDAGAPLLRDATDLGRLVGAELSRRTYRVKIVKDLGRNVFICCDRLRIIRVLVNLLDNAERHATSQITVGVRADGQTATLEVLDDGAGIAVEHREMVFDRFTRLDASRDRDAGGTGLGLAIAREIAEAHDGTLTIEDSERGARFVLRLPVCDPPPAVDPDDFSETRSPSAGADDGEDRPRPPARESWTISNARGGGTS</sequence>
<dbReference type="PROSITE" id="PS50885">
    <property type="entry name" value="HAMP"/>
    <property type="match status" value="1"/>
</dbReference>
<dbReference type="Proteomes" id="UP000198282">
    <property type="component" value="Unassembled WGS sequence"/>
</dbReference>
<dbReference type="InterPro" id="IPR003660">
    <property type="entry name" value="HAMP_dom"/>
</dbReference>
<reference evidence="16 17" key="1">
    <citation type="submission" date="2017-06" db="EMBL/GenBank/DDBJ databases">
        <authorList>
            <person name="Kim H.J."/>
            <person name="Triplett B.A."/>
        </authorList>
    </citation>
    <scope>NUCLEOTIDE SEQUENCE [LARGE SCALE GENOMIC DNA]</scope>
    <source>
        <strain evidence="16 17">CGMCC 4.2132</strain>
    </source>
</reference>
<keyword evidence="11" id="KW-0175">Coiled coil</keyword>
<feature type="region of interest" description="Disordered" evidence="12">
    <location>
        <begin position="443"/>
        <end position="491"/>
    </location>
</feature>
<evidence type="ECO:0000256" key="2">
    <source>
        <dbReference type="ARBA" id="ARBA00004236"/>
    </source>
</evidence>
<dbReference type="PROSITE" id="PS50109">
    <property type="entry name" value="HIS_KIN"/>
    <property type="match status" value="1"/>
</dbReference>
<evidence type="ECO:0000313" key="16">
    <source>
        <dbReference type="EMBL" id="SNS04250.1"/>
    </source>
</evidence>
<evidence type="ECO:0000259" key="14">
    <source>
        <dbReference type="PROSITE" id="PS50109"/>
    </source>
</evidence>
<keyword evidence="10 13" id="KW-0472">Membrane</keyword>
<proteinExistence type="predicted"/>
<feature type="domain" description="Histidine kinase" evidence="14">
    <location>
        <begin position="239"/>
        <end position="445"/>
    </location>
</feature>
<evidence type="ECO:0000256" key="9">
    <source>
        <dbReference type="ARBA" id="ARBA00023012"/>
    </source>
</evidence>
<evidence type="ECO:0000256" key="5">
    <source>
        <dbReference type="ARBA" id="ARBA00022679"/>
    </source>
</evidence>
<evidence type="ECO:0000256" key="10">
    <source>
        <dbReference type="ARBA" id="ARBA00023136"/>
    </source>
</evidence>
<dbReference type="EC" id="2.7.13.3" evidence="3"/>
<evidence type="ECO:0000256" key="4">
    <source>
        <dbReference type="ARBA" id="ARBA00022553"/>
    </source>
</evidence>
<dbReference type="GO" id="GO:0000155">
    <property type="term" value="F:phosphorelay sensor kinase activity"/>
    <property type="evidence" value="ECO:0007669"/>
    <property type="project" value="InterPro"/>
</dbReference>
<dbReference type="Pfam" id="PF02518">
    <property type="entry name" value="HATPase_c"/>
    <property type="match status" value="1"/>
</dbReference>
<dbReference type="AlphaFoldDB" id="A0A239B8K5"/>
<comment type="catalytic activity">
    <reaction evidence="1">
        <text>ATP + protein L-histidine = ADP + protein N-phospho-L-histidine.</text>
        <dbReference type="EC" id="2.7.13.3"/>
    </reaction>
</comment>
<feature type="transmembrane region" description="Helical" evidence="13">
    <location>
        <begin position="12"/>
        <end position="34"/>
    </location>
</feature>
<dbReference type="PANTHER" id="PTHR45436">
    <property type="entry name" value="SENSOR HISTIDINE KINASE YKOH"/>
    <property type="match status" value="1"/>
</dbReference>
<dbReference type="EMBL" id="FZOD01000003">
    <property type="protein sequence ID" value="SNS04250.1"/>
    <property type="molecule type" value="Genomic_DNA"/>
</dbReference>
<organism evidence="16 17">
    <name type="scientific">Streptosporangium subroseum</name>
    <dbReference type="NCBI Taxonomy" id="106412"/>
    <lineage>
        <taxon>Bacteria</taxon>
        <taxon>Bacillati</taxon>
        <taxon>Actinomycetota</taxon>
        <taxon>Actinomycetes</taxon>
        <taxon>Streptosporangiales</taxon>
        <taxon>Streptosporangiaceae</taxon>
        <taxon>Streptosporangium</taxon>
    </lineage>
</organism>
<keyword evidence="8 13" id="KW-1133">Transmembrane helix</keyword>
<dbReference type="OrthoDB" id="9786919at2"/>
<evidence type="ECO:0000256" key="3">
    <source>
        <dbReference type="ARBA" id="ARBA00012438"/>
    </source>
</evidence>
<dbReference type="InterPro" id="IPR036097">
    <property type="entry name" value="HisK_dim/P_sf"/>
</dbReference>
<dbReference type="SMART" id="SM00387">
    <property type="entry name" value="HATPase_c"/>
    <property type="match status" value="1"/>
</dbReference>